<dbReference type="InterPro" id="IPR031259">
    <property type="entry name" value="ILBP"/>
</dbReference>
<dbReference type="PRINTS" id="PR00178">
    <property type="entry name" value="FATTYACIDBP"/>
</dbReference>
<dbReference type="PROSITE" id="PS00214">
    <property type="entry name" value="FABP"/>
    <property type="match status" value="1"/>
</dbReference>
<dbReference type="EMBL" id="JASCIR010000037">
    <property type="protein sequence ID" value="MDI3390019.1"/>
    <property type="molecule type" value="Genomic_DNA"/>
</dbReference>
<evidence type="ECO:0000313" key="3">
    <source>
        <dbReference type="Proteomes" id="UP001224661"/>
    </source>
</evidence>
<dbReference type="Gene3D" id="2.40.128.20">
    <property type="match status" value="1"/>
</dbReference>
<feature type="domain" description="Cytosolic fatty-acid binding proteins" evidence="1">
    <location>
        <begin position="6"/>
        <end position="23"/>
    </location>
</feature>
<evidence type="ECO:0000259" key="1">
    <source>
        <dbReference type="PROSITE" id="PS00214"/>
    </source>
</evidence>
<dbReference type="CDD" id="cd00742">
    <property type="entry name" value="FABP"/>
    <property type="match status" value="1"/>
</dbReference>
<accession>A0ABT6RZZ4</accession>
<dbReference type="InterPro" id="IPR000566">
    <property type="entry name" value="Lipocln_cytosolic_FA-bd_dom"/>
</dbReference>
<dbReference type="Proteomes" id="UP001224661">
    <property type="component" value="Unassembled WGS sequence"/>
</dbReference>
<dbReference type="PANTHER" id="PTHR11955">
    <property type="entry name" value="FATTY ACID BINDING PROTEIN"/>
    <property type="match status" value="1"/>
</dbReference>
<gene>
    <name evidence="2" type="ORF">QIS99_28070</name>
</gene>
<reference evidence="2 3" key="1">
    <citation type="submission" date="2023-05" db="EMBL/GenBank/DDBJ databases">
        <title>Draft genome sequence of Streptomyces sp. B-S-A8 isolated from a cave soil in Thailand.</title>
        <authorList>
            <person name="Chamroensaksri N."/>
            <person name="Muangham S."/>
        </authorList>
    </citation>
    <scope>NUCLEOTIDE SEQUENCE [LARGE SCALE GENOMIC DNA]</scope>
    <source>
        <strain evidence="2 3">B-S-A8</strain>
    </source>
</reference>
<organism evidence="2 3">
    <name type="scientific">Streptomyces solicavernae</name>
    <dbReference type="NCBI Taxonomy" id="3043614"/>
    <lineage>
        <taxon>Bacteria</taxon>
        <taxon>Bacillati</taxon>
        <taxon>Actinomycetota</taxon>
        <taxon>Actinomycetes</taxon>
        <taxon>Kitasatosporales</taxon>
        <taxon>Streptomycetaceae</taxon>
        <taxon>Streptomyces</taxon>
    </lineage>
</organism>
<dbReference type="Pfam" id="PF00061">
    <property type="entry name" value="Lipocalin"/>
    <property type="match status" value="1"/>
</dbReference>
<dbReference type="InterPro" id="IPR000463">
    <property type="entry name" value="Fatty_acid-bd"/>
</dbReference>
<comment type="caution">
    <text evidence="2">The sequence shown here is derived from an EMBL/GenBank/DDBJ whole genome shotgun (WGS) entry which is preliminary data.</text>
</comment>
<dbReference type="SUPFAM" id="SSF50814">
    <property type="entry name" value="Lipocalins"/>
    <property type="match status" value="1"/>
</dbReference>
<sequence length="135" mass="15197">MADYTGSFELDSQQNYDNFLTELGVGPINRRLMQSTKPVIEFTVDEAGQWVITNRDSLRTRQSLLKLGEEFTETRVDELKVTSLITREGDELTHIQTPLNGGNVVKKVYDLKDDDTLTITASVGNVTSVLVFKRV</sequence>
<proteinExistence type="predicted"/>
<evidence type="ECO:0000313" key="2">
    <source>
        <dbReference type="EMBL" id="MDI3390019.1"/>
    </source>
</evidence>
<dbReference type="InterPro" id="IPR012674">
    <property type="entry name" value="Calycin"/>
</dbReference>
<keyword evidence="3" id="KW-1185">Reference proteome</keyword>
<protein>
    <submittedName>
        <fullName evidence="2">Lipocalin/fatty-acid binding family protein</fullName>
    </submittedName>
</protein>
<dbReference type="RefSeq" id="WP_282516498.1">
    <property type="nucleotide sequence ID" value="NZ_JASCIR010000037.1"/>
</dbReference>
<name>A0ABT6RZZ4_9ACTN</name>